<evidence type="ECO:0000259" key="1">
    <source>
        <dbReference type="Pfam" id="PF10551"/>
    </source>
</evidence>
<keyword evidence="3" id="KW-1185">Reference proteome</keyword>
<dbReference type="AlphaFoldDB" id="U5DCX2"/>
<dbReference type="PANTHER" id="PTHR31973">
    <property type="entry name" value="POLYPROTEIN, PUTATIVE-RELATED"/>
    <property type="match status" value="1"/>
</dbReference>
<dbReference type="PANTHER" id="PTHR31973:SF188">
    <property type="entry name" value="POLYPROTEIN, PUTATIVE-RELATED"/>
    <property type="match status" value="1"/>
</dbReference>
<proteinExistence type="predicted"/>
<dbReference type="Gramene" id="ERN20045">
    <property type="protein sequence ID" value="ERN20045"/>
    <property type="gene ID" value="AMTR_s00071p00185000"/>
</dbReference>
<dbReference type="Pfam" id="PF10551">
    <property type="entry name" value="MULE"/>
    <property type="match status" value="1"/>
</dbReference>
<evidence type="ECO:0000313" key="3">
    <source>
        <dbReference type="Proteomes" id="UP000017836"/>
    </source>
</evidence>
<evidence type="ECO:0000313" key="2">
    <source>
        <dbReference type="EMBL" id="ERN20045.1"/>
    </source>
</evidence>
<feature type="domain" description="MULE transposase" evidence="1">
    <location>
        <begin position="5"/>
        <end position="75"/>
    </location>
</feature>
<dbReference type="EMBL" id="KI392062">
    <property type="protein sequence ID" value="ERN20045.1"/>
    <property type="molecule type" value="Genomic_DNA"/>
</dbReference>
<dbReference type="InterPro" id="IPR018289">
    <property type="entry name" value="MULE_transposase_dom"/>
</dbReference>
<dbReference type="OMA" id="FRTYEIP"/>
<accession>U5DCX2</accession>
<dbReference type="Proteomes" id="UP000017836">
    <property type="component" value="Unassembled WGS sequence"/>
</dbReference>
<dbReference type="HOGENOM" id="CLU_055196_3_1_1"/>
<reference evidence="3" key="1">
    <citation type="journal article" date="2013" name="Science">
        <title>The Amborella genome and the evolution of flowering plants.</title>
        <authorList>
            <consortium name="Amborella Genome Project"/>
        </authorList>
    </citation>
    <scope>NUCLEOTIDE SEQUENCE [LARGE SCALE GENOMIC DNA]</scope>
</reference>
<organism evidence="2 3">
    <name type="scientific">Amborella trichopoda</name>
    <dbReference type="NCBI Taxonomy" id="13333"/>
    <lineage>
        <taxon>Eukaryota</taxon>
        <taxon>Viridiplantae</taxon>
        <taxon>Streptophyta</taxon>
        <taxon>Embryophyta</taxon>
        <taxon>Tracheophyta</taxon>
        <taxon>Spermatophyta</taxon>
        <taxon>Magnoliopsida</taxon>
        <taxon>Amborellales</taxon>
        <taxon>Amborellaceae</taxon>
        <taxon>Amborella</taxon>
    </lineage>
</organism>
<sequence length="168" mass="19087">MDPIAAVGVDVNENIFPKTNAAVESENTPSWTWFLKLLNKQFDERPDLPVLTIISDRQKGLKVAIEKVSGLPCSHAIVAIDHRHEDVTKFCGVYLTVQMYRRSYSFPFNLIPNTLELSDIVYTTVIPPTARRTAGRLKKRRKQTEYKESRPPKCSRCGVVGHNRNTCN</sequence>
<name>U5DCX2_AMBTC</name>
<protein>
    <recommendedName>
        <fullName evidence="1">MULE transposase domain-containing protein</fullName>
    </recommendedName>
</protein>
<gene>
    <name evidence="2" type="ORF">AMTR_s00071p00185000</name>
</gene>